<protein>
    <submittedName>
        <fullName evidence="1">Uncharacterized protein</fullName>
    </submittedName>
</protein>
<dbReference type="Proteomes" id="UP000000644">
    <property type="component" value="Chromosome"/>
</dbReference>
<accession>A1VUJ9</accession>
<dbReference type="KEGG" id="pna:Pnap_4036"/>
<sequence>MPITPDQNQILAFAVYELRLLLAGHLGSNSQGDPSVRTAAHLAYALHNQALAVLEGKSFDPVQAVEAIAGVDKRFGENFLQQLSEAVNRAV</sequence>
<dbReference type="AlphaFoldDB" id="A1VUJ9"/>
<dbReference type="STRING" id="365044.Pnap_4036"/>
<name>A1VUJ9_POLNA</name>
<keyword evidence="2" id="KW-1185">Reference proteome</keyword>
<organism evidence="1 2">
    <name type="scientific">Polaromonas naphthalenivorans (strain CJ2)</name>
    <dbReference type="NCBI Taxonomy" id="365044"/>
    <lineage>
        <taxon>Bacteria</taxon>
        <taxon>Pseudomonadati</taxon>
        <taxon>Pseudomonadota</taxon>
        <taxon>Betaproteobacteria</taxon>
        <taxon>Burkholderiales</taxon>
        <taxon>Comamonadaceae</taxon>
        <taxon>Polaromonas</taxon>
    </lineage>
</organism>
<dbReference type="HOGENOM" id="CLU_176944_0_0_4"/>
<gene>
    <name evidence="1" type="ordered locus">Pnap_4036</name>
</gene>
<evidence type="ECO:0000313" key="1">
    <source>
        <dbReference type="EMBL" id="ABM39327.1"/>
    </source>
</evidence>
<reference evidence="2" key="1">
    <citation type="journal article" date="2009" name="Environ. Microbiol.">
        <title>The genome of Polaromonas naphthalenivorans strain CJ2, isolated from coal tar-contaminated sediment, reveals physiological and metabolic versatility and evolution through extensive horizontal gene transfer.</title>
        <authorList>
            <person name="Yagi J.M."/>
            <person name="Sims D."/>
            <person name="Brettin T."/>
            <person name="Bruce D."/>
            <person name="Madsen E.L."/>
        </authorList>
    </citation>
    <scope>NUCLEOTIDE SEQUENCE [LARGE SCALE GENOMIC DNA]</scope>
    <source>
        <strain evidence="2">CJ2</strain>
    </source>
</reference>
<evidence type="ECO:0000313" key="2">
    <source>
        <dbReference type="Proteomes" id="UP000000644"/>
    </source>
</evidence>
<dbReference type="RefSeq" id="WP_011803389.1">
    <property type="nucleotide sequence ID" value="NC_008781.1"/>
</dbReference>
<dbReference type="EMBL" id="CP000529">
    <property type="protein sequence ID" value="ABM39327.1"/>
    <property type="molecule type" value="Genomic_DNA"/>
</dbReference>
<proteinExistence type="predicted"/>